<dbReference type="Pfam" id="PF22998">
    <property type="entry name" value="GNAT_LYC1-like"/>
    <property type="match status" value="1"/>
</dbReference>
<accession>A0AB34KSU6</accession>
<dbReference type="InterPro" id="IPR055100">
    <property type="entry name" value="GNAT_LYC1-like"/>
</dbReference>
<evidence type="ECO:0000313" key="2">
    <source>
        <dbReference type="EMBL" id="KAL1588087.1"/>
    </source>
</evidence>
<gene>
    <name evidence="2" type="ORF">WHR41_03410</name>
</gene>
<dbReference type="PANTHER" id="PTHR34815:SF4">
    <property type="entry name" value="N-ACETYLTRANSFERASE DOMAIN-CONTAINING PROTEIN"/>
    <property type="match status" value="1"/>
</dbReference>
<dbReference type="EMBL" id="JAAQHG020000008">
    <property type="protein sequence ID" value="KAL1588087.1"/>
    <property type="molecule type" value="Genomic_DNA"/>
</dbReference>
<name>A0AB34KSU6_9PEZI</name>
<dbReference type="Proteomes" id="UP000803884">
    <property type="component" value="Unassembled WGS sequence"/>
</dbReference>
<comment type="caution">
    <text evidence="2">The sequence shown here is derived from an EMBL/GenBank/DDBJ whole genome shotgun (WGS) entry which is preliminary data.</text>
</comment>
<dbReference type="Gene3D" id="3.40.630.30">
    <property type="match status" value="1"/>
</dbReference>
<organism evidence="2 3">
    <name type="scientific">Cladosporium halotolerans</name>
    <dbReference type="NCBI Taxonomy" id="1052096"/>
    <lineage>
        <taxon>Eukaryota</taxon>
        <taxon>Fungi</taxon>
        <taxon>Dikarya</taxon>
        <taxon>Ascomycota</taxon>
        <taxon>Pezizomycotina</taxon>
        <taxon>Dothideomycetes</taxon>
        <taxon>Dothideomycetidae</taxon>
        <taxon>Cladosporiales</taxon>
        <taxon>Cladosporiaceae</taxon>
        <taxon>Cladosporium</taxon>
    </lineage>
</organism>
<dbReference type="InterPro" id="IPR016181">
    <property type="entry name" value="Acyl_CoA_acyltransferase"/>
</dbReference>
<reference evidence="2 3" key="1">
    <citation type="journal article" date="2020" name="Microbiol. Resour. Announc.">
        <title>Draft Genome Sequence of a Cladosporium Species Isolated from the Mesophotic Ascidian Didemnum maculosum.</title>
        <authorList>
            <person name="Gioti A."/>
            <person name="Siaperas R."/>
            <person name="Nikolaivits E."/>
            <person name="Le Goff G."/>
            <person name="Ouazzani J."/>
            <person name="Kotoulas G."/>
            <person name="Topakas E."/>
        </authorList>
    </citation>
    <scope>NUCLEOTIDE SEQUENCE [LARGE SCALE GENOMIC DNA]</scope>
    <source>
        <strain evidence="2 3">TM138-S3</strain>
    </source>
</reference>
<sequence>MASLPDKDSPELHLVVATAEEHYAQTHANSDEWRGALSLPAYFRREEHLLNQDLTKNGGLTPWLLVHQPAGTSKNDRKVLCGCETIRKTALAAVNGKVQDETAHGVASVFCPPQFRGKGYAGRMMAELGEKLKGWQVKDQPALFSVLWSDIGKDFYAARGWKAFPSSHISLAAGHQPPSSLPQSKPLKAADLPALCDSDSQSLRSQLSNAAKPTVALLPNVATLAWHHAREEFIAKELYNRNPETKGALVEIAPGRRAWCVWTRVWTNPADDDANTLHILRLAIEGDAAQDFAPASEDGVVNVQGSPVVDAIAALFAAAQREAAEWEMEAVEFWNPTSVALAAARKIDGQSKVHEREKASICSLRWYGEGDGEDLQWVCNEKYGWC</sequence>
<dbReference type="InterPro" id="IPR053013">
    <property type="entry name" value="LAT"/>
</dbReference>
<evidence type="ECO:0000259" key="1">
    <source>
        <dbReference type="Pfam" id="PF22998"/>
    </source>
</evidence>
<keyword evidence="3" id="KW-1185">Reference proteome</keyword>
<dbReference type="PANTHER" id="PTHR34815">
    <property type="entry name" value="LYSINE ACETYLTRANSFERASE"/>
    <property type="match status" value="1"/>
</dbReference>
<feature type="domain" description="LYC1 C-terminal" evidence="1">
    <location>
        <begin position="168"/>
        <end position="386"/>
    </location>
</feature>
<dbReference type="GeneID" id="96004854"/>
<dbReference type="SUPFAM" id="SSF55729">
    <property type="entry name" value="Acyl-CoA N-acyltransferases (Nat)"/>
    <property type="match status" value="1"/>
</dbReference>
<dbReference type="RefSeq" id="XP_069231192.1">
    <property type="nucleotide sequence ID" value="XM_069372016.1"/>
</dbReference>
<dbReference type="AlphaFoldDB" id="A0AB34KSU6"/>
<evidence type="ECO:0000313" key="3">
    <source>
        <dbReference type="Proteomes" id="UP000803884"/>
    </source>
</evidence>
<protein>
    <recommendedName>
        <fullName evidence="1">LYC1 C-terminal domain-containing protein</fullName>
    </recommendedName>
</protein>
<proteinExistence type="predicted"/>